<dbReference type="RefSeq" id="WP_074238512.1">
    <property type="nucleotide sequence ID" value="NZ_FSRA01000001.1"/>
</dbReference>
<evidence type="ECO:0000313" key="3">
    <source>
        <dbReference type="Proteomes" id="UP000185003"/>
    </source>
</evidence>
<evidence type="ECO:0000313" key="2">
    <source>
        <dbReference type="EMBL" id="SIN78929.1"/>
    </source>
</evidence>
<dbReference type="Proteomes" id="UP000185003">
    <property type="component" value="Unassembled WGS sequence"/>
</dbReference>
<protein>
    <submittedName>
        <fullName evidence="2">HmuY protein</fullName>
    </submittedName>
</protein>
<organism evidence="2 3">
    <name type="scientific">Chitinophaga niabensis</name>
    <dbReference type="NCBI Taxonomy" id="536979"/>
    <lineage>
        <taxon>Bacteria</taxon>
        <taxon>Pseudomonadati</taxon>
        <taxon>Bacteroidota</taxon>
        <taxon>Chitinophagia</taxon>
        <taxon>Chitinophagales</taxon>
        <taxon>Chitinophagaceae</taxon>
        <taxon>Chitinophaga</taxon>
    </lineage>
</organism>
<dbReference type="CDD" id="cd12105">
    <property type="entry name" value="HmuY"/>
    <property type="match status" value="1"/>
</dbReference>
<reference evidence="3" key="1">
    <citation type="submission" date="2016-11" db="EMBL/GenBank/DDBJ databases">
        <authorList>
            <person name="Varghese N."/>
            <person name="Submissions S."/>
        </authorList>
    </citation>
    <scope>NUCLEOTIDE SEQUENCE [LARGE SCALE GENOMIC DNA]</scope>
    <source>
        <strain evidence="3">DSM 24787</strain>
    </source>
</reference>
<dbReference type="AlphaFoldDB" id="A0A1N6E7B5"/>
<sequence>MKAAQFFQFGAMALSVTFFASCSKDDAPAKPTIVSTTSANIDADVAGTNKFTLFSLAENKVIPNSDSATTKWDIGFRATTIIVNGGTSGPGNGAAQVLAGVYNDLNTAPEAGYVTDGTTKAITGWYNYNMETHVISPVTGKFIVLKTATGKYAKLEITSYYKDAPAAPSVTSVSRFYHFRFVLQANGTRNFK</sequence>
<dbReference type="EMBL" id="FSRA01000001">
    <property type="protein sequence ID" value="SIN78929.1"/>
    <property type="molecule type" value="Genomic_DNA"/>
</dbReference>
<accession>A0A1N6E7B5</accession>
<proteinExistence type="predicted"/>
<dbReference type="OrthoDB" id="1190814at2"/>
<keyword evidence="1" id="KW-0732">Signal</keyword>
<evidence type="ECO:0000256" key="1">
    <source>
        <dbReference type="SAM" id="SignalP"/>
    </source>
</evidence>
<dbReference type="InterPro" id="IPR025921">
    <property type="entry name" value="HmuY"/>
</dbReference>
<keyword evidence="3" id="KW-1185">Reference proteome</keyword>
<feature type="chain" id="PRO_5012319888" evidence="1">
    <location>
        <begin position="21"/>
        <end position="192"/>
    </location>
</feature>
<feature type="signal peptide" evidence="1">
    <location>
        <begin position="1"/>
        <end position="20"/>
    </location>
</feature>
<gene>
    <name evidence="2" type="ORF">SAMN04488055_1362</name>
</gene>
<name>A0A1N6E7B5_9BACT</name>
<dbReference type="PROSITE" id="PS51257">
    <property type="entry name" value="PROKAR_LIPOPROTEIN"/>
    <property type="match status" value="1"/>
</dbReference>
<dbReference type="STRING" id="536979.SAMN04488055_1362"/>